<dbReference type="AlphaFoldDB" id="A0A6J3LHQ9"/>
<feature type="compositionally biased region" description="Polar residues" evidence="1">
    <location>
        <begin position="160"/>
        <end position="171"/>
    </location>
</feature>
<name>A0A6J3LHQ9_9HYME</name>
<feature type="region of interest" description="Disordered" evidence="1">
    <location>
        <begin position="94"/>
        <end position="222"/>
    </location>
</feature>
<accession>A0A6J3LHQ9</accession>
<feature type="compositionally biased region" description="Basic residues" evidence="1">
    <location>
        <begin position="559"/>
        <end position="574"/>
    </location>
</feature>
<feature type="compositionally biased region" description="Basic and acidic residues" evidence="1">
    <location>
        <begin position="439"/>
        <end position="464"/>
    </location>
</feature>
<proteinExistence type="predicted"/>
<feature type="region of interest" description="Disordered" evidence="1">
    <location>
        <begin position="559"/>
        <end position="583"/>
    </location>
</feature>
<protein>
    <submittedName>
        <fullName evidence="3">Uncharacterized protein LOC117242338</fullName>
    </submittedName>
</protein>
<dbReference type="RefSeq" id="XP_033364795.1">
    <property type="nucleotide sequence ID" value="XM_033508904.1"/>
</dbReference>
<feature type="region of interest" description="Disordered" evidence="1">
    <location>
        <begin position="51"/>
        <end position="72"/>
    </location>
</feature>
<reference evidence="3" key="1">
    <citation type="submission" date="2025-08" db="UniProtKB">
        <authorList>
            <consortium name="RefSeq"/>
        </authorList>
    </citation>
    <scope>IDENTIFICATION</scope>
    <source>
        <tissue evidence="3">Muscle</tissue>
    </source>
</reference>
<feature type="compositionally biased region" description="Basic residues" evidence="1">
    <location>
        <begin position="379"/>
        <end position="390"/>
    </location>
</feature>
<dbReference type="GeneID" id="117242338"/>
<dbReference type="Proteomes" id="UP000504631">
    <property type="component" value="Unplaced"/>
</dbReference>
<evidence type="ECO:0000256" key="1">
    <source>
        <dbReference type="SAM" id="MobiDB-lite"/>
    </source>
</evidence>
<evidence type="ECO:0000313" key="2">
    <source>
        <dbReference type="Proteomes" id="UP000504631"/>
    </source>
</evidence>
<keyword evidence="2" id="KW-1185">Reference proteome</keyword>
<dbReference type="KEGG" id="bvk:117242338"/>
<feature type="compositionally biased region" description="Basic and acidic residues" evidence="1">
    <location>
        <begin position="194"/>
        <end position="204"/>
    </location>
</feature>
<evidence type="ECO:0000313" key="3">
    <source>
        <dbReference type="RefSeq" id="XP_033364795.1"/>
    </source>
</evidence>
<sequence>MLHSKATAALLRLKEIDKKYNIKRNEGTRVQSNVSTESSLESSSRSLQVKSKILNDKEDSSAVSTPNAETEFRSKAFSKSKMEIKIPFNNIKDDESSISDSVTLNKSSKTSPKTRSIIESIEIEEESKGSRLKEFPESLSNLDTNSKDKVKIPTIGSRGSPRNNDNSSIATAFSRRSDVSETISEAVKSVNETSSKKSDEKSYEPEVTMAEDNVPLSNSDNKETTIEEVIRLIEEKSEITSERSNTMNKDISMEKISFKEEQKTRYEDDTFEEASSSIESSSSVEQKLEKISVEDTVISGVKHIKITPHRQTENVQKTVVDEDRDKEIVELIAPKIMHSTSECDIGLDEELSNYVKRTENMDEAGPINLLKLPKQVTPTRRHVRRKKYRKLPNENTEEKTDSTSEYERLTERKENSQESMTSTKSEKDPKETSLPTEYGRGEFINRIETGRSGTKIEDGSSKTNFSEEKLLRETPKQSDVTCTLRKLNKDAINAIVRRSRVQTPVEALSSLNKPRPCKNCGTIAKLPVVDAVDYDSNASSLEKFKTGKETNCDQRVKQKKTKCKKVSRSSKNRKSPNCNKVEGKHSRFECRQMHNLRKHAAILRLQQEREDIRNYLLELEGTRLEFGPGMTSSKLSVFKPLEFPKIAAFVKPDEEDSIFKAKGGLAELQKRILMIKQCLKDQYILYRDYSSLAQTVNSKYIPASLEDAKRTIRQLQRATIKSR</sequence>
<organism evidence="2 3">
    <name type="scientific">Bombus vosnesenskii</name>
    <dbReference type="NCBI Taxonomy" id="207650"/>
    <lineage>
        <taxon>Eukaryota</taxon>
        <taxon>Metazoa</taxon>
        <taxon>Ecdysozoa</taxon>
        <taxon>Arthropoda</taxon>
        <taxon>Hexapoda</taxon>
        <taxon>Insecta</taxon>
        <taxon>Pterygota</taxon>
        <taxon>Neoptera</taxon>
        <taxon>Endopterygota</taxon>
        <taxon>Hymenoptera</taxon>
        <taxon>Apocrita</taxon>
        <taxon>Aculeata</taxon>
        <taxon>Apoidea</taxon>
        <taxon>Anthophila</taxon>
        <taxon>Apidae</taxon>
        <taxon>Bombus</taxon>
        <taxon>Pyrobombus</taxon>
    </lineage>
</organism>
<feature type="compositionally biased region" description="Polar residues" evidence="1">
    <location>
        <begin position="98"/>
        <end position="114"/>
    </location>
</feature>
<feature type="compositionally biased region" description="Basic and acidic residues" evidence="1">
    <location>
        <begin position="126"/>
        <end position="136"/>
    </location>
</feature>
<feature type="compositionally biased region" description="Basic and acidic residues" evidence="1">
    <location>
        <begin position="396"/>
        <end position="416"/>
    </location>
</feature>
<gene>
    <name evidence="3" type="primary">LOC117242338</name>
</gene>
<feature type="region of interest" description="Disordered" evidence="1">
    <location>
        <begin position="372"/>
        <end position="464"/>
    </location>
</feature>